<dbReference type="EMBL" id="JACAZH010000007">
    <property type="protein sequence ID" value="KAF7363748.1"/>
    <property type="molecule type" value="Genomic_DNA"/>
</dbReference>
<keyword evidence="2" id="KW-0732">Signal</keyword>
<protein>
    <submittedName>
        <fullName evidence="4">Sugar transporter</fullName>
    </submittedName>
</protein>
<dbReference type="SMART" id="SM00458">
    <property type="entry name" value="RICIN"/>
    <property type="match status" value="2"/>
</dbReference>
<feature type="signal peptide" evidence="2">
    <location>
        <begin position="1"/>
        <end position="17"/>
    </location>
</feature>
<keyword evidence="5" id="KW-1185">Reference proteome</keyword>
<evidence type="ECO:0000313" key="4">
    <source>
        <dbReference type="EMBL" id="KAF7363748.1"/>
    </source>
</evidence>
<sequence length="432" mass="43771">MRTTSLFALLNAGAAIAAPLVHKRQATTTSVALPPGESLTTIDPVGEAQAQQRDNTATRAFSAAAIKTSDGQCLEVIPGTGDSRNNLVPVNILPCDGSPEQQWDVITAGVHNNAPGTALFVSSLIQGCLNFDPRRAAGNQVILFSCGGRADGSGGSTNSQQFTFDGTSATIPLAPTNQAGTCLFNNNGKLDQQSCTVSSPSAGQLFTIDGGASSASPPASTAATTTDAATTTEAATTTAANTAVASPATTASVALPPGESLTTIDPVGEAQAQQRDNTATRAFSAAALKTSDGQCLEVIPGTGDSRNNLVPVNIAPCDGSAEQQWDVITAGVHNDTPGTALFVSSLIQGCLNFDPRRAAGNQVILFSCGGRADGSGGSTNSQQFTFDGTSTTIPLAPTNQASTCLFNNNGKLDQQTCTVSSPSAGQLFTISP</sequence>
<keyword evidence="4" id="KW-0762">Sugar transport</keyword>
<reference evidence="4" key="1">
    <citation type="submission" date="2020-05" db="EMBL/GenBank/DDBJ databases">
        <title>Mycena genomes resolve the evolution of fungal bioluminescence.</title>
        <authorList>
            <person name="Tsai I.J."/>
        </authorList>
    </citation>
    <scope>NUCLEOTIDE SEQUENCE</scope>
    <source>
        <strain evidence="4">160909Yilan</strain>
    </source>
</reference>
<dbReference type="InterPro" id="IPR035992">
    <property type="entry name" value="Ricin_B-like_lectins"/>
</dbReference>
<proteinExistence type="predicted"/>
<evidence type="ECO:0000259" key="3">
    <source>
        <dbReference type="SMART" id="SM00458"/>
    </source>
</evidence>
<dbReference type="InterPro" id="IPR000772">
    <property type="entry name" value="Ricin_B_lectin"/>
</dbReference>
<feature type="domain" description="Ricin B lectin" evidence="3">
    <location>
        <begin position="284"/>
        <end position="429"/>
    </location>
</feature>
<organism evidence="4 5">
    <name type="scientific">Mycena sanguinolenta</name>
    <dbReference type="NCBI Taxonomy" id="230812"/>
    <lineage>
        <taxon>Eukaryota</taxon>
        <taxon>Fungi</taxon>
        <taxon>Dikarya</taxon>
        <taxon>Basidiomycota</taxon>
        <taxon>Agaricomycotina</taxon>
        <taxon>Agaricomycetes</taxon>
        <taxon>Agaricomycetidae</taxon>
        <taxon>Agaricales</taxon>
        <taxon>Marasmiineae</taxon>
        <taxon>Mycenaceae</taxon>
        <taxon>Mycena</taxon>
    </lineage>
</organism>
<feature type="compositionally biased region" description="Low complexity" evidence="1">
    <location>
        <begin position="212"/>
        <end position="232"/>
    </location>
</feature>
<dbReference type="SUPFAM" id="SSF50370">
    <property type="entry name" value="Ricin B-like lectins"/>
    <property type="match status" value="2"/>
</dbReference>
<dbReference type="PROSITE" id="PS50231">
    <property type="entry name" value="RICIN_B_LECTIN"/>
    <property type="match status" value="2"/>
</dbReference>
<dbReference type="Gene3D" id="2.80.10.50">
    <property type="match status" value="2"/>
</dbReference>
<dbReference type="CDD" id="cd00161">
    <property type="entry name" value="beta-trefoil_Ricin-like"/>
    <property type="match status" value="2"/>
</dbReference>
<feature type="region of interest" description="Disordered" evidence="1">
    <location>
        <begin position="208"/>
        <end position="232"/>
    </location>
</feature>
<dbReference type="AlphaFoldDB" id="A0A8H7D9F5"/>
<dbReference type="OrthoDB" id="5383818at2759"/>
<evidence type="ECO:0000256" key="2">
    <source>
        <dbReference type="SAM" id="SignalP"/>
    </source>
</evidence>
<accession>A0A8H7D9F5</accession>
<keyword evidence="4" id="KW-0813">Transport</keyword>
<name>A0A8H7D9F5_9AGAR</name>
<dbReference type="Proteomes" id="UP000623467">
    <property type="component" value="Unassembled WGS sequence"/>
</dbReference>
<feature type="chain" id="PRO_5034673255" evidence="2">
    <location>
        <begin position="18"/>
        <end position="432"/>
    </location>
</feature>
<comment type="caution">
    <text evidence="4">The sequence shown here is derived from an EMBL/GenBank/DDBJ whole genome shotgun (WGS) entry which is preliminary data.</text>
</comment>
<evidence type="ECO:0000313" key="5">
    <source>
        <dbReference type="Proteomes" id="UP000623467"/>
    </source>
</evidence>
<evidence type="ECO:0000256" key="1">
    <source>
        <dbReference type="SAM" id="MobiDB-lite"/>
    </source>
</evidence>
<feature type="domain" description="Ricin B lectin" evidence="3">
    <location>
        <begin position="62"/>
        <end position="207"/>
    </location>
</feature>
<gene>
    <name evidence="4" type="ORF">MSAN_01032600</name>
</gene>